<gene>
    <name evidence="7" type="ORF">FVE85_0931</name>
</gene>
<dbReference type="EC" id="5.2.1.8" evidence="2 5"/>
<sequence length="170" mass="17712">MAFSATPAVSTAAAGAASAPHTVVCSVKREAAVSRRAALASLGAIVAMAGASGAPAGEEEQLKVLEDKVGDGPQPKPNDMLKMHYTLWLNDFNGKKIDSSRDRGKPFRFKLGAGQVIKGWDIGVADMKVGGKRRLVIPPALGYGARDVGGGLIPPNSTLFFEVELLGINK</sequence>
<dbReference type="OrthoDB" id="1902587at2759"/>
<reference evidence="8" key="1">
    <citation type="journal article" date="2019" name="Nat. Commun.">
        <title>Expansion of phycobilisome linker gene families in mesophilic red algae.</title>
        <authorList>
            <person name="Lee J."/>
            <person name="Kim D."/>
            <person name="Bhattacharya D."/>
            <person name="Yoon H.S."/>
        </authorList>
    </citation>
    <scope>NUCLEOTIDE SEQUENCE [LARGE SCALE GENOMIC DNA]</scope>
    <source>
        <strain evidence="8">CCMP 1328</strain>
    </source>
</reference>
<evidence type="ECO:0000256" key="2">
    <source>
        <dbReference type="ARBA" id="ARBA00013194"/>
    </source>
</evidence>
<dbReference type="PANTHER" id="PTHR43811:SF19">
    <property type="entry name" value="39 KDA FK506-BINDING NUCLEAR PROTEIN"/>
    <property type="match status" value="1"/>
</dbReference>
<dbReference type="Pfam" id="PF00254">
    <property type="entry name" value="FKBP_C"/>
    <property type="match status" value="1"/>
</dbReference>
<dbReference type="SUPFAM" id="SSF54534">
    <property type="entry name" value="FKBP-like"/>
    <property type="match status" value="1"/>
</dbReference>
<evidence type="ECO:0000256" key="1">
    <source>
        <dbReference type="ARBA" id="ARBA00000971"/>
    </source>
</evidence>
<proteinExistence type="predicted"/>
<evidence type="ECO:0000256" key="3">
    <source>
        <dbReference type="ARBA" id="ARBA00023110"/>
    </source>
</evidence>
<keyword evidence="3 5" id="KW-0697">Rotamase</keyword>
<comment type="catalytic activity">
    <reaction evidence="1 5">
        <text>[protein]-peptidylproline (omega=180) = [protein]-peptidylproline (omega=0)</text>
        <dbReference type="Rhea" id="RHEA:16237"/>
        <dbReference type="Rhea" id="RHEA-COMP:10747"/>
        <dbReference type="Rhea" id="RHEA-COMP:10748"/>
        <dbReference type="ChEBI" id="CHEBI:83833"/>
        <dbReference type="ChEBI" id="CHEBI:83834"/>
        <dbReference type="EC" id="5.2.1.8"/>
    </reaction>
</comment>
<dbReference type="PROSITE" id="PS50059">
    <property type="entry name" value="FKBP_PPIASE"/>
    <property type="match status" value="1"/>
</dbReference>
<evidence type="ECO:0000259" key="6">
    <source>
        <dbReference type="PROSITE" id="PS50059"/>
    </source>
</evidence>
<dbReference type="Gene3D" id="3.10.50.40">
    <property type="match status" value="1"/>
</dbReference>
<dbReference type="GO" id="GO:0003755">
    <property type="term" value="F:peptidyl-prolyl cis-trans isomerase activity"/>
    <property type="evidence" value="ECO:0007669"/>
    <property type="project" value="UniProtKB-KW"/>
</dbReference>
<dbReference type="EMBL" id="VRMN01000002">
    <property type="protein sequence ID" value="KAA8497202.1"/>
    <property type="molecule type" value="Genomic_DNA"/>
</dbReference>
<comment type="caution">
    <text evidence="7">The sequence shown here is derived from an EMBL/GenBank/DDBJ whole genome shotgun (WGS) entry which is preliminary data.</text>
</comment>
<dbReference type="OMA" id="IRGWETI"/>
<evidence type="ECO:0000256" key="5">
    <source>
        <dbReference type="PROSITE-ProRule" id="PRU00277"/>
    </source>
</evidence>
<name>A0A5J4Z207_PORPP</name>
<evidence type="ECO:0000313" key="7">
    <source>
        <dbReference type="EMBL" id="KAA8497202.1"/>
    </source>
</evidence>
<dbReference type="InterPro" id="IPR046357">
    <property type="entry name" value="PPIase_dom_sf"/>
</dbReference>
<organism evidence="7 8">
    <name type="scientific">Porphyridium purpureum</name>
    <name type="common">Red alga</name>
    <name type="synonym">Porphyridium cruentum</name>
    <dbReference type="NCBI Taxonomy" id="35688"/>
    <lineage>
        <taxon>Eukaryota</taxon>
        <taxon>Rhodophyta</taxon>
        <taxon>Bangiophyceae</taxon>
        <taxon>Porphyridiales</taxon>
        <taxon>Porphyridiaceae</taxon>
        <taxon>Porphyridium</taxon>
    </lineage>
</organism>
<keyword evidence="8" id="KW-1185">Reference proteome</keyword>
<dbReference type="PANTHER" id="PTHR43811">
    <property type="entry name" value="FKBP-TYPE PEPTIDYL-PROLYL CIS-TRANS ISOMERASE FKPA"/>
    <property type="match status" value="1"/>
</dbReference>
<keyword evidence="4 5" id="KW-0413">Isomerase</keyword>
<protein>
    <recommendedName>
        <fullName evidence="2 5">peptidylprolyl isomerase</fullName>
        <ecNumber evidence="2 5">5.2.1.8</ecNumber>
    </recommendedName>
</protein>
<accession>A0A5J4Z207</accession>
<feature type="domain" description="PPIase FKBP-type" evidence="6">
    <location>
        <begin position="78"/>
        <end position="169"/>
    </location>
</feature>
<dbReference type="AlphaFoldDB" id="A0A5J4Z207"/>
<dbReference type="FunFam" id="3.10.50.40:FF:000006">
    <property type="entry name" value="Peptidyl-prolyl cis-trans isomerase"/>
    <property type="match status" value="1"/>
</dbReference>
<evidence type="ECO:0000256" key="4">
    <source>
        <dbReference type="ARBA" id="ARBA00023235"/>
    </source>
</evidence>
<dbReference type="InterPro" id="IPR001179">
    <property type="entry name" value="PPIase_FKBP_dom"/>
</dbReference>
<evidence type="ECO:0000313" key="8">
    <source>
        <dbReference type="Proteomes" id="UP000324585"/>
    </source>
</evidence>
<dbReference type="Proteomes" id="UP000324585">
    <property type="component" value="Unassembled WGS sequence"/>
</dbReference>